<gene>
    <name evidence="1" type="ORF">PIBRA_LOCUS8724</name>
</gene>
<comment type="caution">
    <text evidence="1">The sequence shown here is derived from an EMBL/GenBank/DDBJ whole genome shotgun (WGS) entry which is preliminary data.</text>
</comment>
<accession>A0A9P0TP90</accession>
<protein>
    <recommendedName>
        <fullName evidence="3">ATP-dependent DNA helicase</fullName>
    </recommendedName>
</protein>
<evidence type="ECO:0008006" key="3">
    <source>
        <dbReference type="Google" id="ProtNLM"/>
    </source>
</evidence>
<organism evidence="1 2">
    <name type="scientific">Pieris brassicae</name>
    <name type="common">White butterfly</name>
    <name type="synonym">Large white butterfly</name>
    <dbReference type="NCBI Taxonomy" id="7116"/>
    <lineage>
        <taxon>Eukaryota</taxon>
        <taxon>Metazoa</taxon>
        <taxon>Ecdysozoa</taxon>
        <taxon>Arthropoda</taxon>
        <taxon>Hexapoda</taxon>
        <taxon>Insecta</taxon>
        <taxon>Pterygota</taxon>
        <taxon>Neoptera</taxon>
        <taxon>Endopterygota</taxon>
        <taxon>Lepidoptera</taxon>
        <taxon>Glossata</taxon>
        <taxon>Ditrysia</taxon>
        <taxon>Papilionoidea</taxon>
        <taxon>Pieridae</taxon>
        <taxon>Pierinae</taxon>
        <taxon>Pieris</taxon>
    </lineage>
</organism>
<sequence>MSELHSLVSDIEVGRLRMQRVRAHQKQQQRVPHNEIELFRRRSAPLILERAAFRYDQSIDYCADKSFCQLTQSKAEIIQKVFPDVAQYYLFHDWYSERAILATKNTDVNGLNLKIEDDIPGEMRTTNKDDVVNYPPEYLN</sequence>
<keyword evidence="2" id="KW-1185">Reference proteome</keyword>
<proteinExistence type="predicted"/>
<reference evidence="1" key="1">
    <citation type="submission" date="2022-05" db="EMBL/GenBank/DDBJ databases">
        <authorList>
            <person name="Okamura Y."/>
        </authorList>
    </citation>
    <scope>NUCLEOTIDE SEQUENCE</scope>
</reference>
<dbReference type="AlphaFoldDB" id="A0A9P0TP90"/>
<evidence type="ECO:0000313" key="1">
    <source>
        <dbReference type="EMBL" id="CAH4032319.1"/>
    </source>
</evidence>
<name>A0A9P0TP90_PIEBR</name>
<dbReference type="EMBL" id="CALOZG010000027">
    <property type="protein sequence ID" value="CAH4032319.1"/>
    <property type="molecule type" value="Genomic_DNA"/>
</dbReference>
<dbReference type="Proteomes" id="UP001152562">
    <property type="component" value="Unassembled WGS sequence"/>
</dbReference>
<evidence type="ECO:0000313" key="2">
    <source>
        <dbReference type="Proteomes" id="UP001152562"/>
    </source>
</evidence>